<dbReference type="RefSeq" id="WP_250339897.1">
    <property type="nucleotide sequence ID" value="NZ_CP063231.1"/>
</dbReference>
<keyword evidence="3" id="KW-1185">Reference proteome</keyword>
<name>A0ABY4T5X7_9GAMM</name>
<evidence type="ECO:0000313" key="3">
    <source>
        <dbReference type="Proteomes" id="UP001056681"/>
    </source>
</evidence>
<feature type="domain" description="Dermonecrotic toxin N-terminal" evidence="1">
    <location>
        <begin position="251"/>
        <end position="403"/>
    </location>
</feature>
<dbReference type="Proteomes" id="UP001056681">
    <property type="component" value="Chromosome"/>
</dbReference>
<dbReference type="EMBL" id="CP063231">
    <property type="protein sequence ID" value="URL59323.1"/>
    <property type="molecule type" value="Genomic_DNA"/>
</dbReference>
<organism evidence="2 3">
    <name type="scientific">Luteibacter flocculans</name>
    <dbReference type="NCBI Taxonomy" id="2780091"/>
    <lineage>
        <taxon>Bacteria</taxon>
        <taxon>Pseudomonadati</taxon>
        <taxon>Pseudomonadota</taxon>
        <taxon>Gammaproteobacteria</taxon>
        <taxon>Lysobacterales</taxon>
        <taxon>Rhodanobacteraceae</taxon>
        <taxon>Luteibacter</taxon>
    </lineage>
</organism>
<protein>
    <recommendedName>
        <fullName evidence="1">Dermonecrotic toxin N-terminal domain-containing protein</fullName>
    </recommendedName>
</protein>
<sequence length="1426" mass="154933">MTYLPSMGCAGRAGMFVLAVALAPATSAHTLQGADTPADAEKLAIASETSTNRRPSALPRGLPFATTDDERAFREIARRASLFPIPAPHHVAKEFLAQRLGIDGDGYVVAHFATTEQRANGKPDNVIPLTDALIEAFPDHDRHGWFAELSDMVGGLNGGGASSPGIVATAMRVAHGKSAADVFSALGKLLWSRTGPGYIYNTFIASGNVVETFREDHRPLDEAFGIYAVGGFDANHASPIRLSQVVEAFAVPSAFAELPYVTRLTAELDAYWARTRADWPLLARYEFVMQARHARDTGLLTAMQYRMVMQAAAPKVPREGAVTLEALRQTPDGTGQAFLFDINGYAASDLVRFVAPDKSEIMYVPGESSPFVVVRDEAALRQWVLTQAKDPAKLTRLLAHFSEHDAQDGLFWTGVKHGLENLGSGRWRADSDAVDHADRAIVGDVFEAMRTQAEARFRSDATVQASTAWDAWRTTLNRTVTLLAPLGYVPALAVPLQAVTGLASVGIGVEQAIDGRTEAERLSGVEQAVSTVVTNVPLGALFGGEMRGAGQGETKADGSPSFVYPQRVHGKIGYPLGPTRPPSWPAETVDRIYARDDGRLGLWMAADLRRHTRQQLPPRATHLGDGTYIQGGDIYVPWRDASRVRLARLVHSESGYRMALSDDTPGPLVERGSDGLWQFAEIEQNYLPGSLIAHRVAGILTADPRVLAHAAEVLEQFGVSESSPAVTGIGPDADAGEPLLKLSVGHGFIETLSARLRDPTAKVWTPTELRLIAPILAEATRRPFALSLADGRLVIAVLPDGREVTEGVPATALRVEIRGDKYVVLGPRLPDTDESYTSVFSAFERQYRRLATREQMVDPAQREHLFRTMLADMIDARGTRPELERMHRYWIDGLRLATKHKERIKALSNLRYALANDSQSLTSEQIRQIDDVRDVLPNSLAADVTDSRLLAAGVMARIVERQSALLPPALAHLTVRDPDILRRARAEIGDEFGIQDSYYVKLRHPDGRMQVVKVNLNAAATGYELLAPGDATNRATGYYLVERDGMWRPEQSLADGFVLVDPGEFIATTLAVGTVLPVDIASDLQSVMGIVDAIPQPLLRFFSRSLTGAEIAADGGVVLTLRHPTSGAVLRYATHVDRHGQPIASAPPAVAIDVDALPFIDQHVTQHVPAPTRQGVSPPAPFDSAAYRELVRTGQPISAFFGGRFADLHVSALVKTRRLRGMLREDSHMALVGAAADHLVTLVLPVGEDALRMVGAERSVGRPLNALPPGTLIVDSIYGAMVRAEHYAAFAREVARGWEAAGWRVTRLEPDGREVSESPIAFTERMLSTPITVNLWNPEHDPLSERRYVDYARRRYAGGLPVRHAGLDWLVTREARRDYLSYFQPDTMAIPFADDAPAHDPVASNVRGLAETAVAAGLTSGVAPGI</sequence>
<evidence type="ECO:0000313" key="2">
    <source>
        <dbReference type="EMBL" id="URL59323.1"/>
    </source>
</evidence>
<gene>
    <name evidence="2" type="ORF">IM816_04210</name>
</gene>
<evidence type="ECO:0000259" key="1">
    <source>
        <dbReference type="Pfam" id="PF20178"/>
    </source>
</evidence>
<reference evidence="2" key="1">
    <citation type="submission" date="2020-10" db="EMBL/GenBank/DDBJ databases">
        <title>Whole-genome sequence of Luteibacter sp. EIF3.</title>
        <authorList>
            <person name="Friedrich I."/>
            <person name="Hertel R."/>
            <person name="Daniel R."/>
        </authorList>
    </citation>
    <scope>NUCLEOTIDE SEQUENCE</scope>
    <source>
        <strain evidence="2">EIF3</strain>
    </source>
</reference>
<accession>A0ABY4T5X7</accession>
<dbReference type="Pfam" id="PF20178">
    <property type="entry name" value="ToxA_N"/>
    <property type="match status" value="1"/>
</dbReference>
<proteinExistence type="predicted"/>
<dbReference type="InterPro" id="IPR046673">
    <property type="entry name" value="ToxA_N"/>
</dbReference>